<dbReference type="PROSITE" id="PS50896">
    <property type="entry name" value="LISH"/>
    <property type="match status" value="1"/>
</dbReference>
<organism evidence="4 5">
    <name type="scientific">Aureobasidium melanogenum</name>
    <name type="common">Aureobasidium pullulans var. melanogenum</name>
    <dbReference type="NCBI Taxonomy" id="46634"/>
    <lineage>
        <taxon>Eukaryota</taxon>
        <taxon>Fungi</taxon>
        <taxon>Dikarya</taxon>
        <taxon>Ascomycota</taxon>
        <taxon>Pezizomycotina</taxon>
        <taxon>Dothideomycetes</taxon>
        <taxon>Dothideomycetidae</taxon>
        <taxon>Dothideales</taxon>
        <taxon>Saccotheciaceae</taxon>
        <taxon>Aureobasidium</taxon>
    </lineage>
</organism>
<dbReference type="AlphaFoldDB" id="A0A9P8DXJ4"/>
<dbReference type="Pfam" id="PF04494">
    <property type="entry name" value="TFIID_NTD2"/>
    <property type="match status" value="1"/>
</dbReference>
<gene>
    <name evidence="4" type="ORF">KCU76_g19448</name>
</gene>
<dbReference type="PANTHER" id="PTHR19879">
    <property type="entry name" value="TRANSCRIPTION INITIATION FACTOR TFIID"/>
    <property type="match status" value="1"/>
</dbReference>
<dbReference type="CDD" id="cd08044">
    <property type="entry name" value="TAF5_NTD2"/>
    <property type="match status" value="1"/>
</dbReference>
<dbReference type="Proteomes" id="UP000779574">
    <property type="component" value="Unassembled WGS sequence"/>
</dbReference>
<comment type="subcellular location">
    <subcellularLocation>
        <location evidence="1">Nucleus</location>
    </subcellularLocation>
</comment>
<dbReference type="PANTHER" id="PTHR19879:SF1">
    <property type="entry name" value="CANNONBALL-RELATED"/>
    <property type="match status" value="1"/>
</dbReference>
<protein>
    <submittedName>
        <fullName evidence="4">Transcription initiation factor TFIID, subunit TAF5</fullName>
    </submittedName>
</protein>
<name>A0A9P8DXJ4_AURME</name>
<evidence type="ECO:0000313" key="4">
    <source>
        <dbReference type="EMBL" id="KAG9660975.1"/>
    </source>
</evidence>
<evidence type="ECO:0000256" key="2">
    <source>
        <dbReference type="ARBA" id="ARBA00023242"/>
    </source>
</evidence>
<reference evidence="4" key="2">
    <citation type="submission" date="2021-08" db="EMBL/GenBank/DDBJ databases">
        <authorList>
            <person name="Gostincar C."/>
            <person name="Sun X."/>
            <person name="Song Z."/>
            <person name="Gunde-Cimerman N."/>
        </authorList>
    </citation>
    <scope>NUCLEOTIDE SEQUENCE</scope>
    <source>
        <strain evidence="4">EXF-9911</strain>
    </source>
</reference>
<dbReference type="GO" id="GO:0006367">
    <property type="term" value="P:transcription initiation at RNA polymerase II promoter"/>
    <property type="evidence" value="ECO:0007669"/>
    <property type="project" value="TreeGrafter"/>
</dbReference>
<comment type="caution">
    <text evidence="4">The sequence shown here is derived from an EMBL/GenBank/DDBJ whole genome shotgun (WGS) entry which is preliminary data.</text>
</comment>
<dbReference type="EMBL" id="JAHFXF010001987">
    <property type="protein sequence ID" value="KAG9660975.1"/>
    <property type="molecule type" value="Genomic_DNA"/>
</dbReference>
<dbReference type="InterPro" id="IPR037264">
    <property type="entry name" value="TFIID_NTD2_sf"/>
</dbReference>
<evidence type="ECO:0000259" key="3">
    <source>
        <dbReference type="Pfam" id="PF04494"/>
    </source>
</evidence>
<dbReference type="GO" id="GO:0005669">
    <property type="term" value="C:transcription factor TFIID complex"/>
    <property type="evidence" value="ECO:0007669"/>
    <property type="project" value="TreeGrafter"/>
</dbReference>
<dbReference type="InterPro" id="IPR006594">
    <property type="entry name" value="LisH"/>
</dbReference>
<feature type="domain" description="TFIID subunit TAF5 NTD2" evidence="3">
    <location>
        <begin position="47"/>
        <end position="146"/>
    </location>
</feature>
<proteinExistence type="predicted"/>
<dbReference type="InterPro" id="IPR007582">
    <property type="entry name" value="TFIID_NTD2"/>
</dbReference>
<keyword evidence="2" id="KW-0539">Nucleus</keyword>
<accession>A0A9P8DXJ4</accession>
<dbReference type="Gene3D" id="1.25.40.500">
    <property type="entry name" value="TFIID subunit TAF5, NTD2 domain"/>
    <property type="match status" value="1"/>
</dbReference>
<dbReference type="SUPFAM" id="SSF160897">
    <property type="entry name" value="Taf5 N-terminal domain-like"/>
    <property type="match status" value="1"/>
</dbReference>
<sequence>MGKVNGDKVLEYLAKKGYNRTEAMLRRESAHADAEGRPIIRRAEDAGGEMYEKAYELLLRWVEKSLDIYKDELGRLLWPIFVHSFLALAANYYPRQCANFFKTYREQFEKEHQDDIRALQAISLPEHVQNNHIAKLYRENHYRLTIT</sequence>
<dbReference type="GO" id="GO:0016251">
    <property type="term" value="F:RNA polymerase II general transcription initiation factor activity"/>
    <property type="evidence" value="ECO:0007669"/>
    <property type="project" value="TreeGrafter"/>
</dbReference>
<reference evidence="4" key="1">
    <citation type="journal article" date="2021" name="J Fungi (Basel)">
        <title>Virulence traits and population genomics of the black yeast Aureobasidium melanogenum.</title>
        <authorList>
            <person name="Cernosa A."/>
            <person name="Sun X."/>
            <person name="Gostincar C."/>
            <person name="Fang C."/>
            <person name="Gunde-Cimerman N."/>
            <person name="Song Z."/>
        </authorList>
    </citation>
    <scope>NUCLEOTIDE SEQUENCE</scope>
    <source>
        <strain evidence="4">EXF-9911</strain>
    </source>
</reference>
<evidence type="ECO:0000313" key="5">
    <source>
        <dbReference type="Proteomes" id="UP000779574"/>
    </source>
</evidence>
<evidence type="ECO:0000256" key="1">
    <source>
        <dbReference type="ARBA" id="ARBA00004123"/>
    </source>
</evidence>
<feature type="non-terminal residue" evidence="4">
    <location>
        <position position="147"/>
    </location>
</feature>